<sequence>MRKTESLHGNLAYACNKIIPIPTARRVQG</sequence>
<reference evidence="1 2" key="1">
    <citation type="submission" date="2013-09" db="EMBL/GenBank/DDBJ databases">
        <title>Corchorus capsularis genome sequencing.</title>
        <authorList>
            <person name="Alam M."/>
            <person name="Haque M.S."/>
            <person name="Islam M.S."/>
            <person name="Emdad E.M."/>
            <person name="Islam M.M."/>
            <person name="Ahmed B."/>
            <person name="Halim A."/>
            <person name="Hossen Q.M.M."/>
            <person name="Hossain M.Z."/>
            <person name="Ahmed R."/>
            <person name="Khan M.M."/>
            <person name="Islam R."/>
            <person name="Rashid M.M."/>
            <person name="Khan S.A."/>
            <person name="Rahman M.S."/>
            <person name="Alam M."/>
        </authorList>
    </citation>
    <scope>NUCLEOTIDE SEQUENCE [LARGE SCALE GENOMIC DNA]</scope>
    <source>
        <strain evidence="2">cv. CVL-1</strain>
        <tissue evidence="1">Whole seedling</tissue>
    </source>
</reference>
<keyword evidence="2" id="KW-1185">Reference proteome</keyword>
<accession>A0A1R3FYC9</accession>
<name>A0A1R3FYC9_COCAP</name>
<evidence type="ECO:0000313" key="2">
    <source>
        <dbReference type="Proteomes" id="UP000188268"/>
    </source>
</evidence>
<organism evidence="1 2">
    <name type="scientific">Corchorus capsularis</name>
    <name type="common">Jute</name>
    <dbReference type="NCBI Taxonomy" id="210143"/>
    <lineage>
        <taxon>Eukaryota</taxon>
        <taxon>Viridiplantae</taxon>
        <taxon>Streptophyta</taxon>
        <taxon>Embryophyta</taxon>
        <taxon>Tracheophyta</taxon>
        <taxon>Spermatophyta</taxon>
        <taxon>Magnoliopsida</taxon>
        <taxon>eudicotyledons</taxon>
        <taxon>Gunneridae</taxon>
        <taxon>Pentapetalae</taxon>
        <taxon>rosids</taxon>
        <taxon>malvids</taxon>
        <taxon>Malvales</taxon>
        <taxon>Malvaceae</taxon>
        <taxon>Grewioideae</taxon>
        <taxon>Apeibeae</taxon>
        <taxon>Corchorus</taxon>
    </lineage>
</organism>
<dbReference type="Gramene" id="OMO50832">
    <property type="protein sequence ID" value="OMO50832"/>
    <property type="gene ID" value="CCACVL1_30227"/>
</dbReference>
<protein>
    <submittedName>
        <fullName evidence="1">Uncharacterized protein</fullName>
    </submittedName>
</protein>
<dbReference type="EMBL" id="AWWV01016027">
    <property type="protein sequence ID" value="OMO50832.1"/>
    <property type="molecule type" value="Genomic_DNA"/>
</dbReference>
<proteinExistence type="predicted"/>
<dbReference type="Proteomes" id="UP000188268">
    <property type="component" value="Unassembled WGS sequence"/>
</dbReference>
<comment type="caution">
    <text evidence="1">The sequence shown here is derived from an EMBL/GenBank/DDBJ whole genome shotgun (WGS) entry which is preliminary data.</text>
</comment>
<dbReference type="AlphaFoldDB" id="A0A1R3FYC9"/>
<evidence type="ECO:0000313" key="1">
    <source>
        <dbReference type="EMBL" id="OMO50832.1"/>
    </source>
</evidence>
<gene>
    <name evidence="1" type="ORF">CCACVL1_30227</name>
</gene>